<evidence type="ECO:0000313" key="4">
    <source>
        <dbReference type="Proteomes" id="UP000045706"/>
    </source>
</evidence>
<feature type="non-terminal residue" evidence="3">
    <location>
        <position position="452"/>
    </location>
</feature>
<proteinExistence type="predicted"/>
<keyword evidence="2" id="KW-0732">Signal</keyword>
<evidence type="ECO:0000256" key="2">
    <source>
        <dbReference type="SAM" id="SignalP"/>
    </source>
</evidence>
<feature type="region of interest" description="Disordered" evidence="1">
    <location>
        <begin position="369"/>
        <end position="404"/>
    </location>
</feature>
<evidence type="ECO:0000313" key="3">
    <source>
        <dbReference type="EMBL" id="CRK44521.1"/>
    </source>
</evidence>
<gene>
    <name evidence="3" type="ORF">BN1723_006173</name>
</gene>
<feature type="signal peptide" evidence="2">
    <location>
        <begin position="1"/>
        <end position="16"/>
    </location>
</feature>
<dbReference type="EMBL" id="CVQI01034051">
    <property type="protein sequence ID" value="CRK44521.1"/>
    <property type="molecule type" value="Genomic_DNA"/>
</dbReference>
<protein>
    <submittedName>
        <fullName evidence="3">Uncharacterized protein</fullName>
    </submittedName>
</protein>
<dbReference type="Proteomes" id="UP000045706">
    <property type="component" value="Unassembled WGS sequence"/>
</dbReference>
<evidence type="ECO:0000256" key="1">
    <source>
        <dbReference type="SAM" id="MobiDB-lite"/>
    </source>
</evidence>
<reference evidence="4" key="1">
    <citation type="submission" date="2015-05" db="EMBL/GenBank/DDBJ databases">
        <authorList>
            <person name="Fogelqvist Johan"/>
        </authorList>
    </citation>
    <scope>NUCLEOTIDE SEQUENCE [LARGE SCALE GENOMIC DNA]</scope>
</reference>
<accession>A0A0G4ND03</accession>
<name>A0A0G4ND03_VERLO</name>
<sequence length="452" mass="46187">MRLTLSFLLNVSLSLAQLTTSSLEKHVDSATLAHSYNPVKEAYWTGYPHHRRTPFALSPDGKTAYLAYLDASETDVHVQPINPTTFAATGASVTIKGAKEAGGLVAHDDGFALLTNEALPSGTSNAPAGNTPVPVLYRYNAAGTQSWKTFLGGPGVDAENGLVASPDLNGDLVFSAEAGYYAAYFVVTAYSGWAEGHFGDAIRYVKPDGTLENIPGASSSWGCSHNTGIAFEAADAPPYASICAEDQGAIWLNTKTQGMGNNGVKVSNEKVINGGSNEPMGMEWRLDAVTRALPDSTTSDISFACISLGGASSPAEPAPEAPASSAAAAPVETEAAAPVISAPAASEPVVAESAAPVDGASTVEAALPVSPEASEPAAPVDESSSIPAAVPTAPVAEQPPTDVVESNAPVAPAPEITKAPVAPAPTGGYELPATSKKCKIQRTVWVTVTVSA</sequence>
<feature type="chain" id="PRO_5002567873" evidence="2">
    <location>
        <begin position="17"/>
        <end position="452"/>
    </location>
</feature>
<dbReference type="AlphaFoldDB" id="A0A0G4ND03"/>
<organism evidence="3 4">
    <name type="scientific">Verticillium longisporum</name>
    <name type="common">Verticillium dahliae var. longisporum</name>
    <dbReference type="NCBI Taxonomy" id="100787"/>
    <lineage>
        <taxon>Eukaryota</taxon>
        <taxon>Fungi</taxon>
        <taxon>Dikarya</taxon>
        <taxon>Ascomycota</taxon>
        <taxon>Pezizomycotina</taxon>
        <taxon>Sordariomycetes</taxon>
        <taxon>Hypocreomycetidae</taxon>
        <taxon>Glomerellales</taxon>
        <taxon>Plectosphaerellaceae</taxon>
        <taxon>Verticillium</taxon>
    </lineage>
</organism>
<feature type="compositionally biased region" description="Low complexity" evidence="1">
    <location>
        <begin position="369"/>
        <end position="385"/>
    </location>
</feature>